<reference evidence="1 2" key="1">
    <citation type="submission" date="2023-11" db="EMBL/GenBank/DDBJ databases">
        <title>30 novel species of actinomycetes from the DSMZ collection.</title>
        <authorList>
            <person name="Nouioui I."/>
        </authorList>
    </citation>
    <scope>NUCLEOTIDE SEQUENCE [LARGE SCALE GENOMIC DNA]</scope>
    <source>
        <strain evidence="1 2">DSM 41524</strain>
    </source>
</reference>
<accession>A0ABU7PX06</accession>
<dbReference type="RefSeq" id="WP_330809474.1">
    <property type="nucleotide sequence ID" value="NZ_JAZBJO010000009.1"/>
</dbReference>
<sequence>MLTTVQTAPSLPGEVAARLLLDVIDGSEAVDATVLAASLVVRTSTAPVGRS</sequence>
<keyword evidence="2" id="KW-1185">Reference proteome</keyword>
<evidence type="ECO:0000313" key="1">
    <source>
        <dbReference type="EMBL" id="MEE4593623.1"/>
    </source>
</evidence>
<dbReference type="InterPro" id="IPR028082">
    <property type="entry name" value="Peripla_BP_I"/>
</dbReference>
<evidence type="ECO:0000313" key="2">
    <source>
        <dbReference type="Proteomes" id="UP001354709"/>
    </source>
</evidence>
<gene>
    <name evidence="1" type="ORF">V2J94_17280</name>
</gene>
<evidence type="ECO:0008006" key="3">
    <source>
        <dbReference type="Google" id="ProtNLM"/>
    </source>
</evidence>
<dbReference type="SUPFAM" id="SSF53822">
    <property type="entry name" value="Periplasmic binding protein-like I"/>
    <property type="match status" value="1"/>
</dbReference>
<protein>
    <recommendedName>
        <fullName evidence="3">LacI family transcriptional regulator</fullName>
    </recommendedName>
</protein>
<dbReference type="Proteomes" id="UP001354709">
    <property type="component" value="Unassembled WGS sequence"/>
</dbReference>
<proteinExistence type="predicted"/>
<comment type="caution">
    <text evidence="1">The sequence shown here is derived from an EMBL/GenBank/DDBJ whole genome shotgun (WGS) entry which is preliminary data.</text>
</comment>
<organism evidence="1 2">
    <name type="scientific">Streptomyces asiaticus subsp. ignotus</name>
    <dbReference type="NCBI Taxonomy" id="3098222"/>
    <lineage>
        <taxon>Bacteria</taxon>
        <taxon>Bacillati</taxon>
        <taxon>Actinomycetota</taxon>
        <taxon>Actinomycetes</taxon>
        <taxon>Kitasatosporales</taxon>
        <taxon>Streptomycetaceae</taxon>
        <taxon>Streptomyces</taxon>
        <taxon>Streptomyces violaceusniger group</taxon>
    </lineage>
</organism>
<dbReference type="EMBL" id="JAZBJO010000009">
    <property type="protein sequence ID" value="MEE4593623.1"/>
    <property type="molecule type" value="Genomic_DNA"/>
</dbReference>
<name>A0ABU7PX06_9ACTN</name>